<dbReference type="Gene3D" id="3.90.1200.10">
    <property type="match status" value="1"/>
</dbReference>
<evidence type="ECO:0000313" key="1">
    <source>
        <dbReference type="EMBL" id="MCU4719177.1"/>
    </source>
</evidence>
<evidence type="ECO:0000313" key="2">
    <source>
        <dbReference type="EMBL" id="MCU4728268.1"/>
    </source>
</evidence>
<dbReference type="PANTHER" id="PTHR12149:SF8">
    <property type="entry name" value="PROTEIN-RIBULOSAMINE 3-KINASE"/>
    <property type="match status" value="1"/>
</dbReference>
<dbReference type="InterPro" id="IPR011009">
    <property type="entry name" value="Kinase-like_dom_sf"/>
</dbReference>
<keyword evidence="3" id="KW-1185">Reference proteome</keyword>
<dbReference type="EMBL" id="JAOPKC010000022">
    <property type="protein sequence ID" value="MCU4719177.1"/>
    <property type="molecule type" value="Genomic_DNA"/>
</dbReference>
<dbReference type="Gene3D" id="3.30.200.20">
    <property type="entry name" value="Phosphorylase Kinase, domain 1"/>
    <property type="match status" value="1"/>
</dbReference>
<dbReference type="Proteomes" id="UP001208186">
    <property type="component" value="Unassembled WGS sequence"/>
</dbReference>
<reference evidence="2" key="1">
    <citation type="submission" date="2023-02" db="EMBL/GenBank/DDBJ databases">
        <title>Enrichment on poylsaccharides allowed isolation of novel metabolic and taxonomic groups of Haloarchaea.</title>
        <authorList>
            <person name="Sorokin D.Y."/>
            <person name="Elcheninov A.G."/>
            <person name="Khizhniak T.V."/>
            <person name="Kolganova T.V."/>
            <person name="Kublanov I.V."/>
        </authorList>
    </citation>
    <scope>NUCLEOTIDE SEQUENCE</scope>
    <source>
        <strain evidence="1 3">HArc-curdl5-1</strain>
        <strain evidence="2">HArc-curdl7</strain>
    </source>
</reference>
<comment type="caution">
    <text evidence="2">The sequence shown here is derived from an EMBL/GenBank/DDBJ whole genome shotgun (WGS) entry which is preliminary data.</text>
</comment>
<dbReference type="SUPFAM" id="SSF56112">
    <property type="entry name" value="Protein kinase-like (PK-like)"/>
    <property type="match status" value="1"/>
</dbReference>
<keyword evidence="2" id="KW-0418">Kinase</keyword>
<protein>
    <submittedName>
        <fullName evidence="2">Fructosamine kinase family protein</fullName>
    </submittedName>
</protein>
<dbReference type="AlphaFoldDB" id="A0AAE3LKD6"/>
<dbReference type="PANTHER" id="PTHR12149">
    <property type="entry name" value="FRUCTOSAMINE 3 KINASE-RELATED PROTEIN"/>
    <property type="match status" value="1"/>
</dbReference>
<dbReference type="Proteomes" id="UP001209746">
    <property type="component" value="Unassembled WGS sequence"/>
</dbReference>
<dbReference type="GO" id="GO:0016301">
    <property type="term" value="F:kinase activity"/>
    <property type="evidence" value="ECO:0007669"/>
    <property type="project" value="UniProtKB-KW"/>
</dbReference>
<accession>A0AAE3LKD6</accession>
<dbReference type="InterPro" id="IPR016477">
    <property type="entry name" value="Fructo-/Ketosamine-3-kinase"/>
</dbReference>
<organism evidence="2 4">
    <name type="scientific">Halapricum hydrolyticum</name>
    <dbReference type="NCBI Taxonomy" id="2979991"/>
    <lineage>
        <taxon>Archaea</taxon>
        <taxon>Methanobacteriati</taxon>
        <taxon>Methanobacteriota</taxon>
        <taxon>Stenosarchaea group</taxon>
        <taxon>Halobacteria</taxon>
        <taxon>Halobacteriales</taxon>
        <taxon>Haloarculaceae</taxon>
        <taxon>Halapricum</taxon>
    </lineage>
</organism>
<keyword evidence="2" id="KW-0808">Transferase</keyword>
<dbReference type="PIRSF" id="PIRSF006221">
    <property type="entry name" value="Ketosamine-3-kinase"/>
    <property type="match status" value="1"/>
</dbReference>
<dbReference type="RefSeq" id="WP_315909927.1">
    <property type="nucleotide sequence ID" value="NZ_JAOPKC010000022.1"/>
</dbReference>
<evidence type="ECO:0000313" key="4">
    <source>
        <dbReference type="Proteomes" id="UP001209746"/>
    </source>
</evidence>
<gene>
    <name evidence="2" type="ORF">OB914_15035</name>
    <name evidence="1" type="ORF">OB916_14085</name>
</gene>
<name>A0AAE3LKD6_9EURY</name>
<evidence type="ECO:0000313" key="3">
    <source>
        <dbReference type="Proteomes" id="UP001208186"/>
    </source>
</evidence>
<proteinExistence type="predicted"/>
<dbReference type="Pfam" id="PF03881">
    <property type="entry name" value="Fructosamin_kin"/>
    <property type="match status" value="1"/>
</dbReference>
<dbReference type="EMBL" id="JAOPKD010000023">
    <property type="protein sequence ID" value="MCU4728268.1"/>
    <property type="molecule type" value="Genomic_DNA"/>
</dbReference>
<sequence length="279" mass="31438">MDDDARASLDAILDTRITDVGELSGGYVGSVYRVETADCRTLAAKVGDTPLSLEGRMLEYLDRESSLPVPAVHVATDDLLVMEYVDGDDRWTAATERDVAERVAALHECSADAYGFPFETISGPFSQPNPWTDSWVEFFRECRLRPFAERAHAEGVLPEETLTRVRTLADRLGEWLVEPDAPALIHGDFWPGNLVVAEESLQAVLDPAIYYGHDELELAYAANSFGESFFERYRECRGIDAGFERRRSVYDAFHTLENVRFFGRDRLDDLRETLDELGL</sequence>